<dbReference type="STRING" id="1346286.SAMN05444362_105155"/>
<proteinExistence type="predicted"/>
<protein>
    <submittedName>
        <fullName evidence="1">Uncharacterized protein</fullName>
    </submittedName>
</protein>
<gene>
    <name evidence="1" type="ORF">SAMN05444362_105155</name>
</gene>
<reference evidence="2" key="1">
    <citation type="submission" date="2016-11" db="EMBL/GenBank/DDBJ databases">
        <authorList>
            <person name="Varghese N."/>
            <person name="Submissions S."/>
        </authorList>
    </citation>
    <scope>NUCLEOTIDE SEQUENCE [LARGE SCALE GENOMIC DNA]</scope>
    <source>
        <strain evidence="2">DSM 27370</strain>
    </source>
</reference>
<organism evidence="1 2">
    <name type="scientific">Dysgonomonas macrotermitis</name>
    <dbReference type="NCBI Taxonomy" id="1346286"/>
    <lineage>
        <taxon>Bacteria</taxon>
        <taxon>Pseudomonadati</taxon>
        <taxon>Bacteroidota</taxon>
        <taxon>Bacteroidia</taxon>
        <taxon>Bacteroidales</taxon>
        <taxon>Dysgonomonadaceae</taxon>
        <taxon>Dysgonomonas</taxon>
    </lineage>
</organism>
<keyword evidence="2" id="KW-1185">Reference proteome</keyword>
<accession>A0A1M5ATL1</accession>
<evidence type="ECO:0000313" key="1">
    <source>
        <dbReference type="EMBL" id="SHF33535.1"/>
    </source>
</evidence>
<dbReference type="RefSeq" id="WP_062180574.1">
    <property type="nucleotide sequence ID" value="NZ_BBXL01000010.1"/>
</dbReference>
<name>A0A1M5ATL1_9BACT</name>
<evidence type="ECO:0000313" key="2">
    <source>
        <dbReference type="Proteomes" id="UP000184480"/>
    </source>
</evidence>
<dbReference type="AlphaFoldDB" id="A0A1M5ATL1"/>
<sequence length="86" mass="9530">MGALVNLKVGDTLYSVNPQRLVIQRIKIEEIEDGVGSLTSSELSTFGKVKKIIRIALGKFPVEHNQILFFKTENDAEAFIKAQIGL</sequence>
<dbReference type="Proteomes" id="UP000184480">
    <property type="component" value="Unassembled WGS sequence"/>
</dbReference>
<dbReference type="EMBL" id="FQUC01000005">
    <property type="protein sequence ID" value="SHF33535.1"/>
    <property type="molecule type" value="Genomic_DNA"/>
</dbReference>